<evidence type="ECO:0000313" key="3">
    <source>
        <dbReference type="Proteomes" id="UP000033187"/>
    </source>
</evidence>
<dbReference type="Proteomes" id="UP000033187">
    <property type="component" value="Chromosome 1"/>
</dbReference>
<keyword evidence="1" id="KW-1133">Transmembrane helix</keyword>
<accession>A0A0D6JCA9</accession>
<feature type="transmembrane region" description="Helical" evidence="1">
    <location>
        <begin position="9"/>
        <end position="29"/>
    </location>
</feature>
<keyword evidence="1" id="KW-0812">Transmembrane</keyword>
<evidence type="ECO:0000313" key="2">
    <source>
        <dbReference type="EMBL" id="CPR16160.1"/>
    </source>
</evidence>
<protein>
    <recommendedName>
        <fullName evidence="4">Disulfide bond formation protein B</fullName>
    </recommendedName>
</protein>
<dbReference type="EMBL" id="LN829119">
    <property type="protein sequence ID" value="CPR16160.1"/>
    <property type="molecule type" value="Genomic_DNA"/>
</dbReference>
<dbReference type="RefSeq" id="WP_046476584.1">
    <property type="nucleotide sequence ID" value="NZ_LN829118.1"/>
</dbReference>
<dbReference type="KEGG" id="fil:BN1229_v1_0674"/>
<gene>
    <name evidence="2" type="ORF">YBN1229_v1_0679</name>
</gene>
<organism evidence="2 3">
    <name type="scientific">Candidatus Filomicrobium marinum</name>
    <dbReference type="NCBI Taxonomy" id="1608628"/>
    <lineage>
        <taxon>Bacteria</taxon>
        <taxon>Pseudomonadati</taxon>
        <taxon>Pseudomonadota</taxon>
        <taxon>Alphaproteobacteria</taxon>
        <taxon>Hyphomicrobiales</taxon>
        <taxon>Hyphomicrobiaceae</taxon>
        <taxon>Filomicrobium</taxon>
    </lineage>
</organism>
<name>A0A0D6JCA9_9HYPH</name>
<keyword evidence="1" id="KW-0472">Membrane</keyword>
<dbReference type="AlphaFoldDB" id="A0A0D6JCA9"/>
<proteinExistence type="predicted"/>
<feature type="transmembrane region" description="Helical" evidence="1">
    <location>
        <begin position="49"/>
        <end position="70"/>
    </location>
</feature>
<keyword evidence="3" id="KW-1185">Reference proteome</keyword>
<dbReference type="KEGG" id="fiy:BN1229_v1_0679"/>
<evidence type="ECO:0000256" key="1">
    <source>
        <dbReference type="SAM" id="Phobius"/>
    </source>
</evidence>
<sequence length="76" mass="8082">MFKQLDTPILLVILGGALGAWTVINIQYLTFLGQPCFYSSHLNGCLNPGIYYGLLGLSGILVAIGVALIARSPKDS</sequence>
<evidence type="ECO:0008006" key="4">
    <source>
        <dbReference type="Google" id="ProtNLM"/>
    </source>
</evidence>
<reference evidence="3" key="1">
    <citation type="submission" date="2015-02" db="EMBL/GenBank/DDBJ databases">
        <authorList>
            <person name="Chooi Y.-H."/>
        </authorList>
    </citation>
    <scope>NUCLEOTIDE SEQUENCE [LARGE SCALE GENOMIC DNA]</scope>
    <source>
        <strain evidence="3">strain Y</strain>
    </source>
</reference>